<gene>
    <name evidence="4" type="ORF">QE152_g24378</name>
</gene>
<keyword evidence="5" id="KW-1185">Reference proteome</keyword>
<dbReference type="InterPro" id="IPR000477">
    <property type="entry name" value="RT_dom"/>
</dbReference>
<dbReference type="Pfam" id="PF07530">
    <property type="entry name" value="PRE_C2HC"/>
    <property type="match status" value="1"/>
</dbReference>
<evidence type="ECO:0000313" key="5">
    <source>
        <dbReference type="Proteomes" id="UP001458880"/>
    </source>
</evidence>
<sequence>MCEKGEKWAGAACGGAVSLGYTPNEGKIVDAEMHEADLENDTEGLKRIVQGVTKRTLDGKKEENKERHSNIEALEERLREREKKIEELNRVVQEVLTEIKKEKEEMAEEKRTLSAYKEGGEWKESAYKEGGEWKESKRRKKQEKPPQIAADKEGRRQEEKVVDRKPRKNKPRKNRSEDEKRAVQDQREEEPTEVEEGKKERRPPPIVVREEGKLKMIREEAEKRGISIAGCRSTKEGIKIFTKESDDFRELRDLLKSKEVQMHTYSLREEKALKVVLRGIPKEIRPEEVEEDLRDMGFPVLGAKRMKRFKEDLPMVLVDLEKSEEGKKIFGIREVVGMKVKAEPKRKPTVSSQCYRCQMFGHVQYKCTAQYKCMRCAEDHPSFECPKKGKIHPNMRELTAQYKCMRCAEDHPSFECPKKGKRFTRTCANCGGGGTMPREEDVDVMLLQETRLTPGDALRMTGNNADTRGTTEDDGVPDLQEGQNRAAGGRGSAPNQEQIHGQRGADGDRSGNDSSGSNVRSETDESDFSLQQAKQRHHRRGPGRNDGRGKPTGSRGPERERSLVEFGKHQPKRSNGTEVAPEEGRHQHTRTRRPHNVSQPGKPQVRCAGHINIRGPEDHTTCPSQANHRSDVLDIYLIKNVRTSVPVTRQCMDSDHFPVVVKVFNPRQDENRREIQKTNWMRFAYRCSLLNYEPREIAKEEIEIAAEQLTNDVKEALERSKLAVERRRWNKWNLTQEEKEILKKKYEAKKKWNATKEERHKREFNRLKRRVDLLIEKKKEDRWTEKIEEIEENSNALWPILKTLGKRKQPNAPVEQDGRWLYADKEKAEAIASFLERQFTCEDTTDQKTKRMVDQSWNEVKRWGTVEPQLASEEEIQAIIKGMSSKKAPGEDNIPNRAMKTMGVKPVAELTRIVNACLQFSFFPNKWKRALIVTLPKGEKDPTNMKNRRPISLLNGFAKILERVIKERITRWVEEKKILPSEQFGFRTKLAAVQQAMNLVEDIKKKQKRRKFVGAALLDVEKAYDKIWRRGLIHKMRRMPIPSYLTKIVQEWLEDRAFRVRVNEEKSEERRAREGLPQGSPLSPILFNLYVKDMPQVVDKEIALFQFADDTAIVAQGQNAEMCLKKIERNLKKIGDHARRWKMRLNEDKTQLIQFSKKRPRRPGISWNGKTIKAKKQGTYLGILLDSNLDFRKHTKRRGLQAARKIGNFYPLIREGNNLSTRTRMRIYNIIGKPVSLYGEEIWAEGSEKAKQIAEVGLRKLVRRCVAIPWFVRNEDIRRELNLEDISTRAATRRQQAIERMKNHEDVGIRRVGAEFEQ</sequence>
<dbReference type="EMBL" id="JASPKY010000247">
    <property type="protein sequence ID" value="KAK9717108.1"/>
    <property type="molecule type" value="Genomic_DNA"/>
</dbReference>
<feature type="domain" description="Reverse transcriptase" evidence="3">
    <location>
        <begin position="916"/>
        <end position="1172"/>
    </location>
</feature>
<dbReference type="SUPFAM" id="SSF56672">
    <property type="entry name" value="DNA/RNA polymerases"/>
    <property type="match status" value="1"/>
</dbReference>
<name>A0AAW1KG40_POPJA</name>
<feature type="compositionally biased region" description="Basic and acidic residues" evidence="2">
    <location>
        <begin position="195"/>
        <end position="207"/>
    </location>
</feature>
<dbReference type="Pfam" id="PF00078">
    <property type="entry name" value="RVT_1"/>
    <property type="match status" value="1"/>
</dbReference>
<evidence type="ECO:0000256" key="2">
    <source>
        <dbReference type="SAM" id="MobiDB-lite"/>
    </source>
</evidence>
<feature type="compositionally biased region" description="Basic and acidic residues" evidence="2">
    <location>
        <begin position="100"/>
        <end position="135"/>
    </location>
</feature>
<organism evidence="4 5">
    <name type="scientific">Popillia japonica</name>
    <name type="common">Japanese beetle</name>
    <dbReference type="NCBI Taxonomy" id="7064"/>
    <lineage>
        <taxon>Eukaryota</taxon>
        <taxon>Metazoa</taxon>
        <taxon>Ecdysozoa</taxon>
        <taxon>Arthropoda</taxon>
        <taxon>Hexapoda</taxon>
        <taxon>Insecta</taxon>
        <taxon>Pterygota</taxon>
        <taxon>Neoptera</taxon>
        <taxon>Endopterygota</taxon>
        <taxon>Coleoptera</taxon>
        <taxon>Polyphaga</taxon>
        <taxon>Scarabaeiformia</taxon>
        <taxon>Scarabaeidae</taxon>
        <taxon>Rutelinae</taxon>
        <taxon>Popillia</taxon>
    </lineage>
</organism>
<dbReference type="CDD" id="cd01650">
    <property type="entry name" value="RT_nLTR_like"/>
    <property type="match status" value="1"/>
</dbReference>
<dbReference type="InterPro" id="IPR052560">
    <property type="entry name" value="RdDP_mobile_element"/>
</dbReference>
<dbReference type="InterPro" id="IPR043128">
    <property type="entry name" value="Rev_trsase/Diguanyl_cyclase"/>
</dbReference>
<feature type="region of interest" description="Disordered" evidence="2">
    <location>
        <begin position="453"/>
        <end position="605"/>
    </location>
</feature>
<evidence type="ECO:0000256" key="1">
    <source>
        <dbReference type="SAM" id="Coils"/>
    </source>
</evidence>
<evidence type="ECO:0000313" key="4">
    <source>
        <dbReference type="EMBL" id="KAK9717108.1"/>
    </source>
</evidence>
<comment type="caution">
    <text evidence="4">The sequence shown here is derived from an EMBL/GenBank/DDBJ whole genome shotgun (WGS) entry which is preliminary data.</text>
</comment>
<dbReference type="Proteomes" id="UP001458880">
    <property type="component" value="Unassembled WGS sequence"/>
</dbReference>
<dbReference type="PANTHER" id="PTHR36688">
    <property type="entry name" value="ENDO/EXONUCLEASE/PHOSPHATASE DOMAIN-CONTAINING PROTEIN"/>
    <property type="match status" value="1"/>
</dbReference>
<dbReference type="PANTHER" id="PTHR36688:SF2">
    <property type="entry name" value="ENDONUCLEASE_EXONUCLEASE_PHOSPHATASE DOMAIN-CONTAINING PROTEIN"/>
    <property type="match status" value="1"/>
</dbReference>
<dbReference type="Gene3D" id="3.30.70.270">
    <property type="match status" value="1"/>
</dbReference>
<feature type="compositionally biased region" description="Basic and acidic residues" evidence="2">
    <location>
        <begin position="556"/>
        <end position="568"/>
    </location>
</feature>
<dbReference type="InterPro" id="IPR043502">
    <property type="entry name" value="DNA/RNA_pol_sf"/>
</dbReference>
<dbReference type="InterPro" id="IPR006579">
    <property type="entry name" value="Pre_C2HC_dom"/>
</dbReference>
<feature type="coiled-coil region" evidence="1">
    <location>
        <begin position="699"/>
        <end position="726"/>
    </location>
</feature>
<dbReference type="SMART" id="SM00596">
    <property type="entry name" value="PRE_C2HC"/>
    <property type="match status" value="1"/>
</dbReference>
<reference evidence="4 5" key="1">
    <citation type="journal article" date="2024" name="BMC Genomics">
        <title>De novo assembly and annotation of Popillia japonica's genome with initial clues to its potential as an invasive pest.</title>
        <authorList>
            <person name="Cucini C."/>
            <person name="Boschi S."/>
            <person name="Funari R."/>
            <person name="Cardaioli E."/>
            <person name="Iannotti N."/>
            <person name="Marturano G."/>
            <person name="Paoli F."/>
            <person name="Bruttini M."/>
            <person name="Carapelli A."/>
            <person name="Frati F."/>
            <person name="Nardi F."/>
        </authorList>
    </citation>
    <scope>NUCLEOTIDE SEQUENCE [LARGE SCALE GENOMIC DNA]</scope>
    <source>
        <strain evidence="4">DMR45628</strain>
    </source>
</reference>
<dbReference type="PROSITE" id="PS50878">
    <property type="entry name" value="RT_POL"/>
    <property type="match status" value="1"/>
</dbReference>
<accession>A0AAW1KG40</accession>
<keyword evidence="1" id="KW-0175">Coiled coil</keyword>
<dbReference type="GO" id="GO:0071897">
    <property type="term" value="P:DNA biosynthetic process"/>
    <property type="evidence" value="ECO:0007669"/>
    <property type="project" value="UniProtKB-ARBA"/>
</dbReference>
<proteinExistence type="predicted"/>
<feature type="compositionally biased region" description="Basic and acidic residues" evidence="2">
    <location>
        <begin position="150"/>
        <end position="164"/>
    </location>
</feature>
<evidence type="ECO:0000259" key="3">
    <source>
        <dbReference type="PROSITE" id="PS50878"/>
    </source>
</evidence>
<protein>
    <submittedName>
        <fullName evidence="4">Zinc finger associated protein</fullName>
    </submittedName>
</protein>
<feature type="compositionally biased region" description="Basic and acidic residues" evidence="2">
    <location>
        <begin position="174"/>
        <end position="186"/>
    </location>
</feature>
<feature type="coiled-coil region" evidence="1">
    <location>
        <begin position="757"/>
        <end position="793"/>
    </location>
</feature>
<feature type="region of interest" description="Disordered" evidence="2">
    <location>
        <begin position="100"/>
        <end position="207"/>
    </location>
</feature>